<evidence type="ECO:0000256" key="7">
    <source>
        <dbReference type="ARBA" id="ARBA00019373"/>
    </source>
</evidence>
<comment type="subcellular location">
    <subcellularLocation>
        <location evidence="2">Cell membrane</location>
        <topology evidence="2">Multi-pass membrane protein</topology>
    </subcellularLocation>
</comment>
<name>A0A662Z2T5_9STAP</name>
<evidence type="ECO:0000256" key="17">
    <source>
        <dbReference type="ARBA" id="ARBA00023264"/>
    </source>
</evidence>
<evidence type="ECO:0000256" key="23">
    <source>
        <dbReference type="ARBA" id="ARBA00033406"/>
    </source>
</evidence>
<keyword evidence="13 24" id="KW-1133">Transmembrane helix</keyword>
<keyword evidence="14" id="KW-0443">Lipid metabolism</keyword>
<comment type="catalytic activity">
    <reaction evidence="1">
        <text>a 1,2-diacyl-sn-glycero-3-phosphate + CTP + H(+) = a CDP-1,2-diacyl-sn-glycerol + diphosphate</text>
        <dbReference type="Rhea" id="RHEA:16229"/>
        <dbReference type="ChEBI" id="CHEBI:15378"/>
        <dbReference type="ChEBI" id="CHEBI:33019"/>
        <dbReference type="ChEBI" id="CHEBI:37563"/>
        <dbReference type="ChEBI" id="CHEBI:58332"/>
        <dbReference type="ChEBI" id="CHEBI:58608"/>
        <dbReference type="EC" id="2.7.7.41"/>
    </reaction>
</comment>
<accession>A0A662Z2T5</accession>
<dbReference type="EMBL" id="FOIT01000001">
    <property type="protein sequence ID" value="SEV81795.1"/>
    <property type="molecule type" value="Genomic_DNA"/>
</dbReference>
<proteinExistence type="inferred from homology"/>
<dbReference type="Pfam" id="PF01148">
    <property type="entry name" value="CTP_transf_1"/>
    <property type="match status" value="1"/>
</dbReference>
<evidence type="ECO:0000256" key="2">
    <source>
        <dbReference type="ARBA" id="ARBA00004651"/>
    </source>
</evidence>
<dbReference type="RefSeq" id="WP_091472959.1">
    <property type="nucleotide sequence ID" value="NZ_FOIT01000001.1"/>
</dbReference>
<feature type="transmembrane region" description="Helical" evidence="24">
    <location>
        <begin position="129"/>
        <end position="150"/>
    </location>
</feature>
<evidence type="ECO:0000256" key="5">
    <source>
        <dbReference type="ARBA" id="ARBA00010185"/>
    </source>
</evidence>
<evidence type="ECO:0000313" key="26">
    <source>
        <dbReference type="Proteomes" id="UP000243605"/>
    </source>
</evidence>
<keyword evidence="9" id="KW-0444">Lipid biosynthesis</keyword>
<keyword evidence="17" id="KW-1208">Phospholipid metabolism</keyword>
<keyword evidence="11 24" id="KW-0812">Transmembrane</keyword>
<evidence type="ECO:0000256" key="1">
    <source>
        <dbReference type="ARBA" id="ARBA00001698"/>
    </source>
</evidence>
<dbReference type="Proteomes" id="UP000243605">
    <property type="component" value="Unassembled WGS sequence"/>
</dbReference>
<evidence type="ECO:0000256" key="22">
    <source>
        <dbReference type="ARBA" id="ARBA00032743"/>
    </source>
</evidence>
<feature type="transmembrane region" description="Helical" evidence="24">
    <location>
        <begin position="47"/>
        <end position="65"/>
    </location>
</feature>
<keyword evidence="12 25" id="KW-0548">Nucleotidyltransferase</keyword>
<evidence type="ECO:0000256" key="12">
    <source>
        <dbReference type="ARBA" id="ARBA00022695"/>
    </source>
</evidence>
<dbReference type="OrthoDB" id="9799199at2"/>
<evidence type="ECO:0000256" key="20">
    <source>
        <dbReference type="ARBA" id="ARBA00032253"/>
    </source>
</evidence>
<keyword evidence="10 25" id="KW-0808">Transferase</keyword>
<feature type="transmembrane region" description="Helical" evidence="24">
    <location>
        <begin position="102"/>
        <end position="123"/>
    </location>
</feature>
<organism evidence="25 26">
    <name type="scientific">Aliicoccus persicus</name>
    <dbReference type="NCBI Taxonomy" id="930138"/>
    <lineage>
        <taxon>Bacteria</taxon>
        <taxon>Bacillati</taxon>
        <taxon>Bacillota</taxon>
        <taxon>Bacilli</taxon>
        <taxon>Bacillales</taxon>
        <taxon>Staphylococcaceae</taxon>
        <taxon>Aliicoccus</taxon>
    </lineage>
</organism>
<evidence type="ECO:0000256" key="6">
    <source>
        <dbReference type="ARBA" id="ARBA00012487"/>
    </source>
</evidence>
<evidence type="ECO:0000256" key="13">
    <source>
        <dbReference type="ARBA" id="ARBA00022989"/>
    </source>
</evidence>
<dbReference type="PANTHER" id="PTHR46382:SF1">
    <property type="entry name" value="PHOSPHATIDATE CYTIDYLYLTRANSFERASE"/>
    <property type="match status" value="1"/>
</dbReference>
<evidence type="ECO:0000256" key="9">
    <source>
        <dbReference type="ARBA" id="ARBA00022516"/>
    </source>
</evidence>
<keyword evidence="8" id="KW-1003">Cell membrane</keyword>
<evidence type="ECO:0000256" key="8">
    <source>
        <dbReference type="ARBA" id="ARBA00022475"/>
    </source>
</evidence>
<gene>
    <name evidence="25" type="ORF">SAMN05192557_0185</name>
</gene>
<comment type="pathway">
    <text evidence="3">Phospholipid metabolism; CDP-diacylglycerol biosynthesis; CDP-diacylglycerol from sn-glycerol 3-phosphate: step 3/3.</text>
</comment>
<evidence type="ECO:0000256" key="16">
    <source>
        <dbReference type="ARBA" id="ARBA00023209"/>
    </source>
</evidence>
<keyword evidence="15 24" id="KW-0472">Membrane</keyword>
<evidence type="ECO:0000256" key="24">
    <source>
        <dbReference type="SAM" id="Phobius"/>
    </source>
</evidence>
<evidence type="ECO:0000256" key="3">
    <source>
        <dbReference type="ARBA" id="ARBA00005119"/>
    </source>
</evidence>
<evidence type="ECO:0000256" key="19">
    <source>
        <dbReference type="ARBA" id="ARBA00031825"/>
    </source>
</evidence>
<dbReference type="EC" id="2.7.7.41" evidence="6"/>
<evidence type="ECO:0000256" key="10">
    <source>
        <dbReference type="ARBA" id="ARBA00022679"/>
    </source>
</evidence>
<dbReference type="GO" id="GO:0016024">
    <property type="term" value="P:CDP-diacylglycerol biosynthetic process"/>
    <property type="evidence" value="ECO:0007669"/>
    <property type="project" value="TreeGrafter"/>
</dbReference>
<evidence type="ECO:0000256" key="14">
    <source>
        <dbReference type="ARBA" id="ARBA00023098"/>
    </source>
</evidence>
<evidence type="ECO:0000256" key="11">
    <source>
        <dbReference type="ARBA" id="ARBA00022692"/>
    </source>
</evidence>
<reference evidence="25 26" key="1">
    <citation type="submission" date="2016-10" db="EMBL/GenBank/DDBJ databases">
        <authorList>
            <person name="Varghese N."/>
            <person name="Submissions S."/>
        </authorList>
    </citation>
    <scope>NUCLEOTIDE SEQUENCE [LARGE SCALE GENOMIC DNA]</scope>
    <source>
        <strain evidence="25 26">IBRC-M10081</strain>
    </source>
</reference>
<dbReference type="GO" id="GO:0004605">
    <property type="term" value="F:phosphatidate cytidylyltransferase activity"/>
    <property type="evidence" value="ECO:0007669"/>
    <property type="project" value="UniProtKB-EC"/>
</dbReference>
<feature type="transmembrane region" description="Helical" evidence="24">
    <location>
        <begin position="77"/>
        <end position="95"/>
    </location>
</feature>
<dbReference type="AlphaFoldDB" id="A0A662Z2T5"/>
<comment type="similarity">
    <text evidence="5">Belongs to the CDS family.</text>
</comment>
<evidence type="ECO:0000256" key="18">
    <source>
        <dbReference type="ARBA" id="ARBA00029893"/>
    </source>
</evidence>
<dbReference type="PANTHER" id="PTHR46382">
    <property type="entry name" value="PHOSPHATIDATE CYTIDYLYLTRANSFERASE"/>
    <property type="match status" value="1"/>
</dbReference>
<dbReference type="GO" id="GO:0005886">
    <property type="term" value="C:plasma membrane"/>
    <property type="evidence" value="ECO:0007669"/>
    <property type="project" value="UniProtKB-SubCell"/>
</dbReference>
<evidence type="ECO:0000313" key="25">
    <source>
        <dbReference type="EMBL" id="SEV81795.1"/>
    </source>
</evidence>
<feature type="transmembrane region" description="Helical" evidence="24">
    <location>
        <begin position="198"/>
        <end position="219"/>
    </location>
</feature>
<feature type="transmembrane region" description="Helical" evidence="24">
    <location>
        <begin position="6"/>
        <end position="35"/>
    </location>
</feature>
<evidence type="ECO:0000256" key="4">
    <source>
        <dbReference type="ARBA" id="ARBA00005189"/>
    </source>
</evidence>
<keyword evidence="16" id="KW-0594">Phospholipid biosynthesis</keyword>
<comment type="pathway">
    <text evidence="4">Lipid metabolism.</text>
</comment>
<evidence type="ECO:0000256" key="21">
    <source>
        <dbReference type="ARBA" id="ARBA00032396"/>
    </source>
</evidence>
<sequence length="261" mass="29097">MFVRTISAIVFLILFIPIVIYGELPVLILVGFLAAVCLYEILKMNRIHIFSIPGIISLIALAIIVLPNKYLFVVKDFQFEAIVVLAILALSFTVLSKNRFTFVDMGFCVISVLYIGFGFMYFYEIRETGLEYIAFALLIVWGTDTGAYLFGRLLGRHKLWPQISPNKTIEGALGGIITAVAVGIIFFGAGWIVHLELWLLLLYAIILSIFGQLGDLVESALKRHFDVKDSGSLMPGHGGLLDRFDSLIFVLPIMSILPFLL</sequence>
<feature type="transmembrane region" description="Helical" evidence="24">
    <location>
        <begin position="171"/>
        <end position="192"/>
    </location>
</feature>
<evidence type="ECO:0000256" key="15">
    <source>
        <dbReference type="ARBA" id="ARBA00023136"/>
    </source>
</evidence>
<protein>
    <recommendedName>
        <fullName evidence="7">Phosphatidate cytidylyltransferase</fullName>
        <ecNumber evidence="6">2.7.7.41</ecNumber>
    </recommendedName>
    <alternativeName>
        <fullName evidence="20">CDP-DAG synthase</fullName>
    </alternativeName>
    <alternativeName>
        <fullName evidence="22">CDP-DG synthase</fullName>
    </alternativeName>
    <alternativeName>
        <fullName evidence="18">CDP-diacylglycerol synthase</fullName>
    </alternativeName>
    <alternativeName>
        <fullName evidence="21">CDP-diglyceride pyrophosphorylase</fullName>
    </alternativeName>
    <alternativeName>
        <fullName evidence="23">CDP-diglyceride synthase</fullName>
    </alternativeName>
    <alternativeName>
        <fullName evidence="19">CTP:phosphatidate cytidylyltransferase</fullName>
    </alternativeName>
</protein>
<keyword evidence="26" id="KW-1185">Reference proteome</keyword>